<dbReference type="Gene3D" id="3.10.20.580">
    <property type="match status" value="1"/>
</dbReference>
<dbReference type="GO" id="GO:0003723">
    <property type="term" value="F:RNA binding"/>
    <property type="evidence" value="ECO:0007669"/>
    <property type="project" value="UniProtKB-KW"/>
</dbReference>
<dbReference type="GO" id="GO:0004527">
    <property type="term" value="F:exonuclease activity"/>
    <property type="evidence" value="ECO:0007669"/>
    <property type="project" value="UniProtKB-KW"/>
</dbReference>
<dbReference type="RefSeq" id="WP_121644648.1">
    <property type="nucleotide sequence ID" value="NZ_RCWN01000001.1"/>
</dbReference>
<dbReference type="InterPro" id="IPR041636">
    <property type="entry name" value="RNase_J_C"/>
</dbReference>
<dbReference type="PANTHER" id="PTHR43694:SF1">
    <property type="entry name" value="RIBONUCLEASE J"/>
    <property type="match status" value="1"/>
</dbReference>
<reference evidence="8 9" key="1">
    <citation type="submission" date="2018-10" db="EMBL/GenBank/DDBJ databases">
        <title>Notoacmeibacter sp. M2BS9Y-3-1, whole genome shotgun sequence.</title>
        <authorList>
            <person name="Tuo L."/>
        </authorList>
    </citation>
    <scope>NUCLEOTIDE SEQUENCE [LARGE SCALE GENOMIC DNA]</scope>
    <source>
        <strain evidence="8 9">M2BS9Y-3-1</strain>
    </source>
</reference>
<organism evidence="8 9">
    <name type="scientific">Notoacmeibacter ruber</name>
    <dbReference type="NCBI Taxonomy" id="2670375"/>
    <lineage>
        <taxon>Bacteria</taxon>
        <taxon>Pseudomonadati</taxon>
        <taxon>Pseudomonadota</taxon>
        <taxon>Alphaproteobacteria</taxon>
        <taxon>Hyphomicrobiales</taxon>
        <taxon>Notoacmeibacteraceae</taxon>
        <taxon>Notoacmeibacter</taxon>
    </lineage>
</organism>
<dbReference type="CDD" id="cd07714">
    <property type="entry name" value="RNaseJ_MBL-fold"/>
    <property type="match status" value="1"/>
</dbReference>
<accession>A0A3L7JAF9</accession>
<proteinExistence type="predicted"/>
<protein>
    <submittedName>
        <fullName evidence="8">Ribonuclease J</fullName>
    </submittedName>
</protein>
<dbReference type="Proteomes" id="UP000281094">
    <property type="component" value="Unassembled WGS sequence"/>
</dbReference>
<evidence type="ECO:0000256" key="3">
    <source>
        <dbReference type="ARBA" id="ARBA00022801"/>
    </source>
</evidence>
<dbReference type="InterPro" id="IPR042173">
    <property type="entry name" value="RNase_J_2"/>
</dbReference>
<keyword evidence="4" id="KW-0862">Zinc</keyword>
<keyword evidence="9" id="KW-1185">Reference proteome</keyword>
<dbReference type="PANTHER" id="PTHR43694">
    <property type="entry name" value="RIBONUCLEASE J"/>
    <property type="match status" value="1"/>
</dbReference>
<dbReference type="InterPro" id="IPR055132">
    <property type="entry name" value="RNase_J_b_CASP"/>
</dbReference>
<dbReference type="Gene3D" id="3.40.50.10710">
    <property type="entry name" value="Metallo-hydrolase/oxidoreductase"/>
    <property type="match status" value="1"/>
</dbReference>
<keyword evidence="2" id="KW-0479">Metal-binding</keyword>
<dbReference type="InterPro" id="IPR036866">
    <property type="entry name" value="RibonucZ/Hydroxyglut_hydro"/>
</dbReference>
<dbReference type="Pfam" id="PF07521">
    <property type="entry name" value="RMMBL"/>
    <property type="match status" value="1"/>
</dbReference>
<dbReference type="Gene3D" id="3.60.15.10">
    <property type="entry name" value="Ribonuclease Z/Hydroxyacylglutathione hydrolase-like"/>
    <property type="match status" value="1"/>
</dbReference>
<feature type="domain" description="Metallo-beta-lactamase" evidence="7">
    <location>
        <begin position="20"/>
        <end position="218"/>
    </location>
</feature>
<evidence type="ECO:0000313" key="8">
    <source>
        <dbReference type="EMBL" id="RLQ87683.1"/>
    </source>
</evidence>
<keyword evidence="1" id="KW-0540">Nuclease</keyword>
<dbReference type="Pfam" id="PF17770">
    <property type="entry name" value="RNase_J_C"/>
    <property type="match status" value="1"/>
</dbReference>
<evidence type="ECO:0000256" key="5">
    <source>
        <dbReference type="ARBA" id="ARBA00022839"/>
    </source>
</evidence>
<dbReference type="Pfam" id="PF22505">
    <property type="entry name" value="RNase_J_b_CASP"/>
    <property type="match status" value="1"/>
</dbReference>
<dbReference type="AlphaFoldDB" id="A0A3L7JAF9"/>
<keyword evidence="5" id="KW-0269">Exonuclease</keyword>
<evidence type="ECO:0000256" key="6">
    <source>
        <dbReference type="ARBA" id="ARBA00022884"/>
    </source>
</evidence>
<keyword evidence="3" id="KW-0378">Hydrolase</keyword>
<evidence type="ECO:0000256" key="2">
    <source>
        <dbReference type="ARBA" id="ARBA00022723"/>
    </source>
</evidence>
<comment type="caution">
    <text evidence="8">The sequence shown here is derived from an EMBL/GenBank/DDBJ whole genome shotgun (WGS) entry which is preliminary data.</text>
</comment>
<dbReference type="EMBL" id="RCWN01000001">
    <property type="protein sequence ID" value="RLQ87683.1"/>
    <property type="molecule type" value="Genomic_DNA"/>
</dbReference>
<evidence type="ECO:0000259" key="7">
    <source>
        <dbReference type="SMART" id="SM00849"/>
    </source>
</evidence>
<name>A0A3L7JAF9_9HYPH</name>
<dbReference type="InterPro" id="IPR001279">
    <property type="entry name" value="Metallo-B-lactamas"/>
</dbReference>
<evidence type="ECO:0000256" key="4">
    <source>
        <dbReference type="ARBA" id="ARBA00022833"/>
    </source>
</evidence>
<dbReference type="SUPFAM" id="SSF56281">
    <property type="entry name" value="Metallo-hydrolase/oxidoreductase"/>
    <property type="match status" value="1"/>
</dbReference>
<evidence type="ECO:0000313" key="9">
    <source>
        <dbReference type="Proteomes" id="UP000281094"/>
    </source>
</evidence>
<gene>
    <name evidence="8" type="ORF">D8780_05160</name>
</gene>
<dbReference type="SMART" id="SM00849">
    <property type="entry name" value="Lactamase_B"/>
    <property type="match status" value="1"/>
</dbReference>
<evidence type="ECO:0000256" key="1">
    <source>
        <dbReference type="ARBA" id="ARBA00022722"/>
    </source>
</evidence>
<keyword evidence="6" id="KW-0694">RNA-binding</keyword>
<dbReference type="InterPro" id="IPR011108">
    <property type="entry name" value="RMMBL"/>
</dbReference>
<dbReference type="Pfam" id="PF12706">
    <property type="entry name" value="Lactamase_B_2"/>
    <property type="match status" value="1"/>
</dbReference>
<sequence length="555" mass="60546">MNDSKNELVFAPLGGVGEIGMNFGLYGFGPPKKRKWIIVDCGVTFPGPELPGVDLVLPDIAFIEAERENLLGMVITHAHEDHYGAILDLWPRLRCPIHMSAFTAAMLEAKREPEHQLDLDIHLFQANDTFDLGPFSLKVIPVTHSIPEPFSLLIETTLGRVLHTGDWKFDPEPAIGQPVDQDQFAKIGDDGLLALVCDSTNAMTDGESPSEKAVNEGLREQIEKAPGRVVITSFSSNVGRIRSIMEAARDSGRSLLVLGRSMRRVMDVAGDLGYLDGLPEPIPEDEADNIPRENLAILCTGSQGEPRAALAKLSRDEMRAVSLTKGDMVIFSSRAIPGNEKAINDIKNGLIEQGVRILENSEALVHVSGHPRRNELRRMYQLTRPSIAVPVHGEAAHLSAHAALAAEEGIAQVASIRNGDVLRLAPGDAEIVHQIEAGRDYKDGLLYGDDRQVGLRDRRKLSFAGIVCLNVILDEKLQLLDDPDIEAVGLPEADGQGDDMEDVLLEAAIGAINSIPSKRRRDLDLVAEAARRAIRAQARDVWGKKPLVTVFVSQV</sequence>
<dbReference type="GO" id="GO:0046872">
    <property type="term" value="F:metal ion binding"/>
    <property type="evidence" value="ECO:0007669"/>
    <property type="project" value="UniProtKB-KW"/>
</dbReference>